<dbReference type="EMBL" id="PGOL01003883">
    <property type="protein sequence ID" value="PKI39148.1"/>
    <property type="molecule type" value="Genomic_DNA"/>
</dbReference>
<name>A0A2I0I596_PUNGR</name>
<protein>
    <submittedName>
        <fullName evidence="1">Uncharacterized protein</fullName>
    </submittedName>
</protein>
<gene>
    <name evidence="1" type="ORF">CRG98_040467</name>
</gene>
<evidence type="ECO:0000313" key="1">
    <source>
        <dbReference type="EMBL" id="PKI39148.1"/>
    </source>
</evidence>
<comment type="caution">
    <text evidence="1">The sequence shown here is derived from an EMBL/GenBank/DDBJ whole genome shotgun (WGS) entry which is preliminary data.</text>
</comment>
<evidence type="ECO:0000313" key="2">
    <source>
        <dbReference type="Proteomes" id="UP000233551"/>
    </source>
</evidence>
<accession>A0A2I0I596</accession>
<keyword evidence="2" id="KW-1185">Reference proteome</keyword>
<sequence>MVFTFDVAIINNSSYLSVGKQKQLVAQFIVLARSDSANCFFSETARISSTACPLGAIPLTPPFLPILDEMLLDLSVFDSWDVLYIPRDDNFLAHNIARWAAICNLDGSVAISALPASVFIREEEMG</sequence>
<dbReference type="Proteomes" id="UP000233551">
    <property type="component" value="Unassembled WGS sequence"/>
</dbReference>
<proteinExistence type="predicted"/>
<dbReference type="AlphaFoldDB" id="A0A2I0I596"/>
<organism evidence="1 2">
    <name type="scientific">Punica granatum</name>
    <name type="common">Pomegranate</name>
    <dbReference type="NCBI Taxonomy" id="22663"/>
    <lineage>
        <taxon>Eukaryota</taxon>
        <taxon>Viridiplantae</taxon>
        <taxon>Streptophyta</taxon>
        <taxon>Embryophyta</taxon>
        <taxon>Tracheophyta</taxon>
        <taxon>Spermatophyta</taxon>
        <taxon>Magnoliopsida</taxon>
        <taxon>eudicotyledons</taxon>
        <taxon>Gunneridae</taxon>
        <taxon>Pentapetalae</taxon>
        <taxon>rosids</taxon>
        <taxon>malvids</taxon>
        <taxon>Myrtales</taxon>
        <taxon>Lythraceae</taxon>
        <taxon>Punica</taxon>
    </lineage>
</organism>
<reference evidence="1 2" key="1">
    <citation type="submission" date="2017-11" db="EMBL/GenBank/DDBJ databases">
        <title>De-novo sequencing of pomegranate (Punica granatum L.) genome.</title>
        <authorList>
            <person name="Akparov Z."/>
            <person name="Amiraslanov A."/>
            <person name="Hajiyeva S."/>
            <person name="Abbasov M."/>
            <person name="Kaur K."/>
            <person name="Hamwieh A."/>
            <person name="Solovyev V."/>
            <person name="Salamov A."/>
            <person name="Braich B."/>
            <person name="Kosarev P."/>
            <person name="Mahmoud A."/>
            <person name="Hajiyev E."/>
            <person name="Babayeva S."/>
            <person name="Izzatullayeva V."/>
            <person name="Mammadov A."/>
            <person name="Mammadov A."/>
            <person name="Sharifova S."/>
            <person name="Ojaghi J."/>
            <person name="Eynullazada K."/>
            <person name="Bayramov B."/>
            <person name="Abdulazimova A."/>
            <person name="Shahmuradov I."/>
        </authorList>
    </citation>
    <scope>NUCLEOTIDE SEQUENCE [LARGE SCALE GENOMIC DNA]</scope>
    <source>
        <strain evidence="2">cv. AG2017</strain>
        <tissue evidence="1">Leaf</tissue>
    </source>
</reference>